<evidence type="ECO:0000313" key="1">
    <source>
        <dbReference type="EMBL" id="KAA3480265.1"/>
    </source>
</evidence>
<dbReference type="PANTHER" id="PTHR37610">
    <property type="entry name" value="CCHC-TYPE DOMAIN-CONTAINING PROTEIN"/>
    <property type="match status" value="1"/>
</dbReference>
<gene>
    <name evidence="1" type="ORF">EPI10_020714</name>
</gene>
<dbReference type="PANTHER" id="PTHR37610:SF101">
    <property type="entry name" value="(RAPE) HYPOTHETICAL PROTEIN"/>
    <property type="match status" value="1"/>
</dbReference>
<name>A0A5B6WGS0_9ROSI</name>
<dbReference type="EMBL" id="SMMG02000003">
    <property type="protein sequence ID" value="KAA3480265.1"/>
    <property type="molecule type" value="Genomic_DNA"/>
</dbReference>
<dbReference type="OrthoDB" id="1731047at2759"/>
<reference evidence="2" key="1">
    <citation type="journal article" date="2019" name="Plant Biotechnol. J.">
        <title>Genome sequencing of the Australian wild diploid species Gossypium australe highlights disease resistance and delayed gland morphogenesis.</title>
        <authorList>
            <person name="Cai Y."/>
            <person name="Cai X."/>
            <person name="Wang Q."/>
            <person name="Wang P."/>
            <person name="Zhang Y."/>
            <person name="Cai C."/>
            <person name="Xu Y."/>
            <person name="Wang K."/>
            <person name="Zhou Z."/>
            <person name="Wang C."/>
            <person name="Geng S."/>
            <person name="Li B."/>
            <person name="Dong Q."/>
            <person name="Hou Y."/>
            <person name="Wang H."/>
            <person name="Ai P."/>
            <person name="Liu Z."/>
            <person name="Yi F."/>
            <person name="Sun M."/>
            <person name="An G."/>
            <person name="Cheng J."/>
            <person name="Zhang Y."/>
            <person name="Shi Q."/>
            <person name="Xie Y."/>
            <person name="Shi X."/>
            <person name="Chang Y."/>
            <person name="Huang F."/>
            <person name="Chen Y."/>
            <person name="Hong S."/>
            <person name="Mi L."/>
            <person name="Sun Q."/>
            <person name="Zhang L."/>
            <person name="Zhou B."/>
            <person name="Peng R."/>
            <person name="Zhang X."/>
            <person name="Liu F."/>
        </authorList>
    </citation>
    <scope>NUCLEOTIDE SEQUENCE [LARGE SCALE GENOMIC DNA]</scope>
    <source>
        <strain evidence="2">cv. PA1801</strain>
    </source>
</reference>
<dbReference type="AlphaFoldDB" id="A0A5B6WGS0"/>
<organism evidence="1 2">
    <name type="scientific">Gossypium australe</name>
    <dbReference type="NCBI Taxonomy" id="47621"/>
    <lineage>
        <taxon>Eukaryota</taxon>
        <taxon>Viridiplantae</taxon>
        <taxon>Streptophyta</taxon>
        <taxon>Embryophyta</taxon>
        <taxon>Tracheophyta</taxon>
        <taxon>Spermatophyta</taxon>
        <taxon>Magnoliopsida</taxon>
        <taxon>eudicotyledons</taxon>
        <taxon>Gunneridae</taxon>
        <taxon>Pentapetalae</taxon>
        <taxon>rosids</taxon>
        <taxon>malvids</taxon>
        <taxon>Malvales</taxon>
        <taxon>Malvaceae</taxon>
        <taxon>Malvoideae</taxon>
        <taxon>Gossypium</taxon>
    </lineage>
</organism>
<evidence type="ECO:0000313" key="2">
    <source>
        <dbReference type="Proteomes" id="UP000325315"/>
    </source>
</evidence>
<keyword evidence="2" id="KW-1185">Reference proteome</keyword>
<sequence>MRIALRAKKKFRFIYGTIEQLDDDSSKLEDWWTVNSMLVSWMLNTTEPTLRSTITYMDISKDLWEDIKEQCSIANGPCIPICCCGKCNCNVAAELDKKREKERLHQFWIGLEDALYKAVCSNILSTDPLPNLNKAYLLVCQEERIKKISRKEEHVEVVSFAVQAKTGGLKYKTETRDK</sequence>
<protein>
    <submittedName>
        <fullName evidence="1">Retrovirus-related Pol polyprotein from transposon TNT 1-94 isoform X1</fullName>
    </submittedName>
</protein>
<accession>A0A5B6WGS0</accession>
<comment type="caution">
    <text evidence="1">The sequence shown here is derived from an EMBL/GenBank/DDBJ whole genome shotgun (WGS) entry which is preliminary data.</text>
</comment>
<proteinExistence type="predicted"/>
<dbReference type="Proteomes" id="UP000325315">
    <property type="component" value="Unassembled WGS sequence"/>
</dbReference>